<dbReference type="RefSeq" id="WP_022862289.1">
    <property type="nucleotide sequence ID" value="NZ_ATVG01000001.1"/>
</dbReference>
<dbReference type="Pfam" id="PF00929">
    <property type="entry name" value="RNase_T"/>
    <property type="match status" value="1"/>
</dbReference>
<keyword evidence="3" id="KW-0548">Nucleotidyltransferase</keyword>
<dbReference type="SUPFAM" id="SSF53098">
    <property type="entry name" value="Ribonuclease H-like"/>
    <property type="match status" value="1"/>
</dbReference>
<feature type="compositionally biased region" description="Low complexity" evidence="1">
    <location>
        <begin position="325"/>
        <end position="335"/>
    </location>
</feature>
<dbReference type="InterPro" id="IPR036397">
    <property type="entry name" value="RNaseH_sf"/>
</dbReference>
<dbReference type="Gene3D" id="3.40.50.10190">
    <property type="entry name" value="BRCT domain"/>
    <property type="match status" value="1"/>
</dbReference>
<protein>
    <submittedName>
        <fullName evidence="3">DNA polymerase III PolC-type</fullName>
        <ecNumber evidence="3">2.7.7.7</ecNumber>
    </submittedName>
</protein>
<feature type="region of interest" description="Disordered" evidence="1">
    <location>
        <begin position="306"/>
        <end position="376"/>
    </location>
</feature>
<name>A0ABY7UAE7_9CORY</name>
<dbReference type="CDD" id="cd17748">
    <property type="entry name" value="BRCT_DNA_ligase_like"/>
    <property type="match status" value="1"/>
</dbReference>
<dbReference type="PANTHER" id="PTHR30231">
    <property type="entry name" value="DNA POLYMERASE III SUBUNIT EPSILON"/>
    <property type="match status" value="1"/>
</dbReference>
<reference evidence="3 4" key="1">
    <citation type="submission" date="2020-10" db="EMBL/GenBank/DDBJ databases">
        <title>Complete genome sequence of Corynebacterium massiliense DSM 45435, type strain of Corynebacterium massiliense.</title>
        <authorList>
            <person name="Busche T."/>
            <person name="Kalinowski J."/>
            <person name="Ruckert C."/>
        </authorList>
    </citation>
    <scope>NUCLEOTIDE SEQUENCE [LARGE SCALE GENOMIC DNA]</scope>
    <source>
        <strain evidence="3 4">DSM 45435</strain>
    </source>
</reference>
<evidence type="ECO:0000256" key="1">
    <source>
        <dbReference type="SAM" id="MobiDB-lite"/>
    </source>
</evidence>
<keyword evidence="4" id="KW-1185">Reference proteome</keyword>
<proteinExistence type="predicted"/>
<dbReference type="InterPro" id="IPR036420">
    <property type="entry name" value="BRCT_dom_sf"/>
</dbReference>
<evidence type="ECO:0000313" key="4">
    <source>
        <dbReference type="Proteomes" id="UP001220064"/>
    </source>
</evidence>
<dbReference type="EMBL" id="CP063189">
    <property type="protein sequence ID" value="WCZ32817.1"/>
    <property type="molecule type" value="Genomic_DNA"/>
</dbReference>
<evidence type="ECO:0000259" key="2">
    <source>
        <dbReference type="PROSITE" id="PS50172"/>
    </source>
</evidence>
<dbReference type="PROSITE" id="PS50172">
    <property type="entry name" value="BRCT"/>
    <property type="match status" value="1"/>
</dbReference>
<sequence length="480" mass="50091">MTVTAHSAHVDVTADQVIIRPTLLAASLGAAETVIAIGDIRSTEAERPSATGFGTVTIYHGDSESTRIRFAPHQDAAALAALIDAARRGETPDDTAVGVTGLDFTAVDVETANWNWGSVCQIGAVRFRDGKEVESRSWLCTPPPGLDGFDDINVSIHGITADDVADAPGFAHAAGELIDFLGDDVFIAHNAQFDSTALRQALLACGADVPRLSFACSLALARNASASGVIEVANHKLPTVAKVAGMDAFQHHDACADARAAGVIVSFLARQFGHAGTVDTLFTAREFTLGSLTADAVMPVLRAKTAPTSPADLGAGTDFREDTRNAGAKNGAAGSRKGGSKAGRGKKGNGSAPAPWQSVATPDTIPDPNLDADSDHPLFSQHVTLTGDFEPYDKGELWSQIADHGGQVGKNVTKKTTLLVVGQWGKKTSKEKRADELNEKGQGIDIWPASKLYDVLGLAEEGAPNDDGDAAWGPDAEPPF</sequence>
<dbReference type="EC" id="2.7.7.7" evidence="3"/>
<dbReference type="InterPro" id="IPR012337">
    <property type="entry name" value="RNaseH-like_sf"/>
</dbReference>
<dbReference type="InterPro" id="IPR013520">
    <property type="entry name" value="Ribonucl_H"/>
</dbReference>
<dbReference type="Gene3D" id="3.30.420.10">
    <property type="entry name" value="Ribonuclease H-like superfamily/Ribonuclease H"/>
    <property type="match status" value="1"/>
</dbReference>
<dbReference type="InterPro" id="IPR001357">
    <property type="entry name" value="BRCT_dom"/>
</dbReference>
<organism evidence="3 4">
    <name type="scientific">Corynebacterium massiliense DSM 45435</name>
    <dbReference type="NCBI Taxonomy" id="1121364"/>
    <lineage>
        <taxon>Bacteria</taxon>
        <taxon>Bacillati</taxon>
        <taxon>Actinomycetota</taxon>
        <taxon>Actinomycetes</taxon>
        <taxon>Mycobacteriales</taxon>
        <taxon>Corynebacteriaceae</taxon>
        <taxon>Corynebacterium</taxon>
    </lineage>
</organism>
<dbReference type="Proteomes" id="UP001220064">
    <property type="component" value="Chromosome"/>
</dbReference>
<evidence type="ECO:0000313" key="3">
    <source>
        <dbReference type="EMBL" id="WCZ32817.1"/>
    </source>
</evidence>
<dbReference type="SUPFAM" id="SSF52113">
    <property type="entry name" value="BRCT domain"/>
    <property type="match status" value="1"/>
</dbReference>
<feature type="domain" description="BRCT" evidence="2">
    <location>
        <begin position="373"/>
        <end position="456"/>
    </location>
</feature>
<dbReference type="CDD" id="cd06130">
    <property type="entry name" value="DNA_pol_III_epsilon_like"/>
    <property type="match status" value="1"/>
</dbReference>
<gene>
    <name evidence="3" type="primary">polC2</name>
    <name evidence="3" type="ORF">CMASS_06915</name>
</gene>
<accession>A0ABY7UAE7</accession>
<dbReference type="GO" id="GO:0003887">
    <property type="term" value="F:DNA-directed DNA polymerase activity"/>
    <property type="evidence" value="ECO:0007669"/>
    <property type="project" value="UniProtKB-EC"/>
</dbReference>
<dbReference type="PANTHER" id="PTHR30231:SF42">
    <property type="entry name" value="EXONUCLEASE"/>
    <property type="match status" value="1"/>
</dbReference>
<feature type="region of interest" description="Disordered" evidence="1">
    <location>
        <begin position="460"/>
        <end position="480"/>
    </location>
</feature>
<keyword evidence="3" id="KW-0808">Transferase</keyword>
<dbReference type="SMART" id="SM00479">
    <property type="entry name" value="EXOIII"/>
    <property type="match status" value="1"/>
</dbReference>